<reference evidence="1 2" key="1">
    <citation type="submission" date="2019-05" db="EMBL/GenBank/DDBJ databases">
        <title>Emergence of the Ug99 lineage of the wheat stem rust pathogen through somatic hybridization.</title>
        <authorList>
            <person name="Li F."/>
            <person name="Upadhyaya N.M."/>
            <person name="Sperschneider J."/>
            <person name="Matny O."/>
            <person name="Nguyen-Phuc H."/>
            <person name="Mago R."/>
            <person name="Raley C."/>
            <person name="Miller M.E."/>
            <person name="Silverstein K.A.T."/>
            <person name="Henningsen E."/>
            <person name="Hirsch C.D."/>
            <person name="Visser B."/>
            <person name="Pretorius Z.A."/>
            <person name="Steffenson B.J."/>
            <person name="Schwessinger B."/>
            <person name="Dodds P.N."/>
            <person name="Figueroa M."/>
        </authorList>
    </citation>
    <scope>NUCLEOTIDE SEQUENCE [LARGE SCALE GENOMIC DNA]</scope>
    <source>
        <strain evidence="1">21-0</strain>
    </source>
</reference>
<evidence type="ECO:0000313" key="1">
    <source>
        <dbReference type="EMBL" id="KAA1089590.1"/>
    </source>
</evidence>
<organism evidence="1 2">
    <name type="scientific">Puccinia graminis f. sp. tritici</name>
    <dbReference type="NCBI Taxonomy" id="56615"/>
    <lineage>
        <taxon>Eukaryota</taxon>
        <taxon>Fungi</taxon>
        <taxon>Dikarya</taxon>
        <taxon>Basidiomycota</taxon>
        <taxon>Pucciniomycotina</taxon>
        <taxon>Pucciniomycetes</taxon>
        <taxon>Pucciniales</taxon>
        <taxon>Pucciniaceae</taxon>
        <taxon>Puccinia</taxon>
    </lineage>
</organism>
<accession>A0A5B0NND2</accession>
<gene>
    <name evidence="1" type="ORF">PGT21_024033</name>
</gene>
<dbReference type="Proteomes" id="UP000324748">
    <property type="component" value="Unassembled WGS sequence"/>
</dbReference>
<dbReference type="AlphaFoldDB" id="A0A5B0NND2"/>
<evidence type="ECO:0000313" key="2">
    <source>
        <dbReference type="Proteomes" id="UP000324748"/>
    </source>
</evidence>
<keyword evidence="2" id="KW-1185">Reference proteome</keyword>
<comment type="caution">
    <text evidence="1">The sequence shown here is derived from an EMBL/GenBank/DDBJ whole genome shotgun (WGS) entry which is preliminary data.</text>
</comment>
<dbReference type="EMBL" id="VSWC01000093">
    <property type="protein sequence ID" value="KAA1089590.1"/>
    <property type="molecule type" value="Genomic_DNA"/>
</dbReference>
<name>A0A5B0NND2_PUCGR</name>
<sequence length="152" mass="17320">MPNAWELPFVSQETIDRLNASTADWDRWLGQFRQDTARLYRLQKSLLRERYNRNKLHYLQTITPHPGTFRLPSLGLSFFPTLRKAQRPTTYEQLLLATALLNIAFFFPPPLSNVLCALVHYSDYKTAAAAAADLDDAIKIGPLLCLDDGVII</sequence>
<proteinExistence type="predicted"/>
<protein>
    <submittedName>
        <fullName evidence="1">Uncharacterized protein</fullName>
    </submittedName>
</protein>